<evidence type="ECO:0000313" key="5">
    <source>
        <dbReference type="Proteomes" id="UP000295807"/>
    </source>
</evidence>
<dbReference type="Proteomes" id="UP000295807">
    <property type="component" value="Unassembled WGS sequence"/>
</dbReference>
<dbReference type="PANTHER" id="PTHR43191">
    <property type="entry name" value="RRNA METHYLTRANSFERASE 3"/>
    <property type="match status" value="1"/>
</dbReference>
<dbReference type="GO" id="GO:0008173">
    <property type="term" value="F:RNA methyltransferase activity"/>
    <property type="evidence" value="ECO:0007669"/>
    <property type="project" value="InterPro"/>
</dbReference>
<protein>
    <submittedName>
        <fullName evidence="4">TrmH family RNA methyltransferase</fullName>
    </submittedName>
</protein>
<dbReference type="InterPro" id="IPR029026">
    <property type="entry name" value="tRNA_m1G_MTases_N"/>
</dbReference>
<evidence type="ECO:0000313" key="4">
    <source>
        <dbReference type="EMBL" id="TCS87218.1"/>
    </source>
</evidence>
<dbReference type="InterPro" id="IPR051259">
    <property type="entry name" value="rRNA_Methyltransferase"/>
</dbReference>
<dbReference type="Pfam" id="PF00588">
    <property type="entry name" value="SpoU_methylase"/>
    <property type="match status" value="1"/>
</dbReference>
<dbReference type="InterPro" id="IPR001537">
    <property type="entry name" value="SpoU_MeTrfase"/>
</dbReference>
<name>A0A4R3KQM0_9SPHI</name>
<dbReference type="GO" id="GO:0032259">
    <property type="term" value="P:methylation"/>
    <property type="evidence" value="ECO:0007669"/>
    <property type="project" value="UniProtKB-KW"/>
</dbReference>
<dbReference type="EMBL" id="SMAD01000005">
    <property type="protein sequence ID" value="TCS87218.1"/>
    <property type="molecule type" value="Genomic_DNA"/>
</dbReference>
<organism evidence="4 5">
    <name type="scientific">Anseongella ginsenosidimutans</name>
    <dbReference type="NCBI Taxonomy" id="496056"/>
    <lineage>
        <taxon>Bacteria</taxon>
        <taxon>Pseudomonadati</taxon>
        <taxon>Bacteroidota</taxon>
        <taxon>Sphingobacteriia</taxon>
        <taxon>Sphingobacteriales</taxon>
        <taxon>Sphingobacteriaceae</taxon>
        <taxon>Anseongella</taxon>
    </lineage>
</organism>
<dbReference type="Gene3D" id="3.40.1280.10">
    <property type="match status" value="1"/>
</dbReference>
<dbReference type="CDD" id="cd18109">
    <property type="entry name" value="SpoU-like_RNA-MTase"/>
    <property type="match status" value="1"/>
</dbReference>
<dbReference type="SUPFAM" id="SSF75217">
    <property type="entry name" value="alpha/beta knot"/>
    <property type="match status" value="1"/>
</dbReference>
<evidence type="ECO:0000256" key="2">
    <source>
        <dbReference type="ARBA" id="ARBA00022679"/>
    </source>
</evidence>
<feature type="domain" description="tRNA/rRNA methyltransferase SpoU type" evidence="3">
    <location>
        <begin position="85"/>
        <end position="218"/>
    </location>
</feature>
<dbReference type="InterPro" id="IPR029028">
    <property type="entry name" value="Alpha/beta_knot_MTases"/>
</dbReference>
<dbReference type="AlphaFoldDB" id="A0A4R3KQM0"/>
<gene>
    <name evidence="4" type="ORF">EDD80_10530</name>
</gene>
<dbReference type="GO" id="GO:0003723">
    <property type="term" value="F:RNA binding"/>
    <property type="evidence" value="ECO:0007669"/>
    <property type="project" value="InterPro"/>
</dbReference>
<dbReference type="GO" id="GO:0006396">
    <property type="term" value="P:RNA processing"/>
    <property type="evidence" value="ECO:0007669"/>
    <property type="project" value="InterPro"/>
</dbReference>
<dbReference type="PANTHER" id="PTHR43191:SF2">
    <property type="entry name" value="RRNA METHYLTRANSFERASE 3, MITOCHONDRIAL"/>
    <property type="match status" value="1"/>
</dbReference>
<evidence type="ECO:0000259" key="3">
    <source>
        <dbReference type="Pfam" id="PF00588"/>
    </source>
</evidence>
<evidence type="ECO:0000256" key="1">
    <source>
        <dbReference type="ARBA" id="ARBA00022603"/>
    </source>
</evidence>
<comment type="caution">
    <text evidence="4">The sequence shown here is derived from an EMBL/GenBank/DDBJ whole genome shotgun (WGS) entry which is preliminary data.</text>
</comment>
<keyword evidence="5" id="KW-1185">Reference proteome</keyword>
<accession>A0A4R3KQM0</accession>
<proteinExistence type="predicted"/>
<keyword evidence="1 4" id="KW-0489">Methyltransferase</keyword>
<reference evidence="4 5" key="1">
    <citation type="submission" date="2019-03" db="EMBL/GenBank/DDBJ databases">
        <title>Genomic Encyclopedia of Type Strains, Phase IV (KMG-IV): sequencing the most valuable type-strain genomes for metagenomic binning, comparative biology and taxonomic classification.</title>
        <authorList>
            <person name="Goeker M."/>
        </authorList>
    </citation>
    <scope>NUCLEOTIDE SEQUENCE [LARGE SCALE GENOMIC DNA]</scope>
    <source>
        <strain evidence="4 5">DSM 21100</strain>
    </source>
</reference>
<keyword evidence="2 4" id="KW-0808">Transferase</keyword>
<sequence>MLNELLTSGFNLYAIYALETYLPSLQISAKLPENIKIAALTETELQKISTQRTPNKVLAVAYLPPNAGEALFGLPESPEKPGGMWLALDTIQDPGNMGTIIRIADWFGMGGVLASEDSVEFFNPKVVQASMGSLFRVKLYQGDLASALEGIKTPVYGALLNGNNLYEERFGGEGVLLLGNESKGISPGLKKYITHPVTIPRFGGAESLNVATAAAVICSEIRRRPDGPAASRR</sequence>